<sequence length="1349" mass="145311">MARRWRIAASASRVVLGVALAGWCALLLAWAALQWWIVPRVDAWRPWLQAAATRALGVRVELQRIDVVRGGVTPQLALHGVRLIDAQGREALHVPLAQAVVSPRSLLQLGFEQLVVDGLALQVRRLPDGRLQVAGMEVTPGADDGALADWLFAQREVVLRGAQLTWIDEGRPQAPPLTLTDVVAVLRNPGWRHELRLDATPPPPWGQRLSWRARFTQPPWQVARGDWRRWSGPWYLEAPALDAGALAPYLDLTAWGLQTVRGVGAVRAWGDVRAGQWVSWVVDVHGQDVNLRWDAAREPLALARVQGRVTLQRDGERVRWRTQGLQVDAAEGLRWPEGDVTLELTPSGGQGWRAWALQADRLDLAVLQRLGRVLPLGEPARWLDELRPAGVVQGLQWRWQAAGGDGTPARWSGRGRVQGLTLAAGPVTPPHTWGRPGVEGADAEFEFDERGGRAEVALRRGAITLPGGFDEPRLTFDQLQATLRWRLQGQAMELEVPRLTLANADAQGQGRLSWRTADPARSGARDRFPGVLDLDLRLSRAEGARVVRYLPHEVGADVRAYLRDAIRAGRASDVRWRIQGDLWDFPFAQPHQGTFQVQAQLHDVTLDYAPASVLPAGSLPWPALQLTQAQLRIDGSRLEVRAARGSVRGMPGLQVLAEATIPDYMADAPRLQVHGSVRGPLAQALRVVAESPLQALTGGALDAAQGSGSVEVPLELTMPLADTGATRVRCQVRLAGNEVQLSPAVPPLREVRGTVEFTDQGWRLAGVGARALGGEVRLSGGSLPGQPQRLRVQAQGNASAEGLRAQSAWGWARWLGRHAQGSAGYSVTLEGGGDGLGVRVETDLRGLRLDLPAPLAKAAEAAWRTRVELQPVAPSTGGGRDRLRLQVQAEALPGGALLAEYEREHQGERTRVLRGRLALGAAPPSWPDEGVVAALRLTALSADGWMEALDAGGGGDAAGAALADAQAYWPTRLGVAVQRLQWGGRTFDGVTLGGSRSGDLWRLTVAARQADGYVEADLGAQPRVRARLSRLQLPAGADADVERLASHPRALPAIDVVVDDFELAGRALGRLEVQAINRDAAQGGAALREWRLQHLQLTLPEARLSARGNWAPTAALTAPGQAASARRTALQLRLDIEDAGALLERFGWPGTVRGGRGRLEGSLGWLGSPLALHVPSLSGELELDLQRGQFLKADPGVAKLLGVLSLQSLPRRLTLDFRDVFSEGFAFDSVRGNTTITRGVASTRNLQMKGVSAAVLLEGSADLVRETQDLTVVVVPELNAGTASLLASMVNPVTGLGTLLAQLVLRQPLQAAATQTFRITGPWADPQVERVARTIAPSDSTANPAERTP</sequence>
<evidence type="ECO:0000313" key="5">
    <source>
        <dbReference type="Proteomes" id="UP000315577"/>
    </source>
</evidence>
<reference evidence="2 4" key="1">
    <citation type="submission" date="2019-03" db="EMBL/GenBank/DDBJ databases">
        <title>Genomic Encyclopedia of Type Strains, Phase IV (KMG-IV): sequencing the most valuable type-strain genomes for metagenomic binning, comparative biology and taxonomic classification.</title>
        <authorList>
            <person name="Goeker M."/>
        </authorList>
    </citation>
    <scope>NUCLEOTIDE SEQUENCE [LARGE SCALE GENOMIC DNA]</scope>
    <source>
        <strain evidence="2 4">DSM 12034</strain>
    </source>
</reference>
<evidence type="ECO:0000313" key="2">
    <source>
        <dbReference type="EMBL" id="TCS98288.1"/>
    </source>
</evidence>
<dbReference type="PANTHER" id="PTHR38690">
    <property type="entry name" value="PROTEASE-RELATED"/>
    <property type="match status" value="1"/>
</dbReference>
<reference evidence="3 5" key="2">
    <citation type="submission" date="2019-07" db="EMBL/GenBank/DDBJ databases">
        <title>Tepidimonas ignava SPS-1037 draft genome.</title>
        <authorList>
            <person name="Da Costa M.S."/>
            <person name="Froufe H.J.C."/>
            <person name="Egas C."/>
            <person name="Albuquerque L."/>
        </authorList>
    </citation>
    <scope>NUCLEOTIDE SEQUENCE [LARGE SCALE GENOMIC DNA]</scope>
    <source>
        <strain evidence="3 5">SPS-1037</strain>
    </source>
</reference>
<protein>
    <submittedName>
        <fullName evidence="2">Uncharacterized protein (TIGR02099 family)</fullName>
    </submittedName>
</protein>
<evidence type="ECO:0000313" key="4">
    <source>
        <dbReference type="Proteomes" id="UP000295536"/>
    </source>
</evidence>
<organism evidence="2 4">
    <name type="scientific">Tepidimonas ignava</name>
    <dbReference type="NCBI Taxonomy" id="114249"/>
    <lineage>
        <taxon>Bacteria</taxon>
        <taxon>Pseudomonadati</taxon>
        <taxon>Pseudomonadota</taxon>
        <taxon>Betaproteobacteria</taxon>
        <taxon>Burkholderiales</taxon>
        <taxon>Tepidimonas</taxon>
    </lineage>
</organism>
<name>A0A4R3LFS0_9BURK</name>
<evidence type="ECO:0000313" key="3">
    <source>
        <dbReference type="EMBL" id="TSE21797.1"/>
    </source>
</evidence>
<dbReference type="InterPro" id="IPR025263">
    <property type="entry name" value="YhdP_central"/>
</dbReference>
<dbReference type="EMBL" id="SMAH01000005">
    <property type="protein sequence ID" value="TCS98288.1"/>
    <property type="molecule type" value="Genomic_DNA"/>
</dbReference>
<dbReference type="Proteomes" id="UP000295536">
    <property type="component" value="Unassembled WGS sequence"/>
</dbReference>
<accession>A0A4R3LFS0</accession>
<feature type="domain" description="YhdP central" evidence="1">
    <location>
        <begin position="13"/>
        <end position="1328"/>
    </location>
</feature>
<gene>
    <name evidence="2" type="ORF">EDC36_10544</name>
    <name evidence="3" type="ORF">Tigna_01524</name>
</gene>
<comment type="caution">
    <text evidence="2">The sequence shown here is derived from an EMBL/GenBank/DDBJ whole genome shotgun (WGS) entry which is preliminary data.</text>
</comment>
<keyword evidence="5" id="KW-1185">Reference proteome</keyword>
<evidence type="ECO:0000259" key="1">
    <source>
        <dbReference type="Pfam" id="PF13116"/>
    </source>
</evidence>
<dbReference type="PANTHER" id="PTHR38690:SF1">
    <property type="entry name" value="PROTEASE"/>
    <property type="match status" value="1"/>
</dbReference>
<dbReference type="EMBL" id="VJNC01000009">
    <property type="protein sequence ID" value="TSE21797.1"/>
    <property type="molecule type" value="Genomic_DNA"/>
</dbReference>
<dbReference type="InterPro" id="IPR011836">
    <property type="entry name" value="YhdP"/>
</dbReference>
<dbReference type="NCBIfam" id="TIGR02099">
    <property type="entry name" value="YhdP family protein"/>
    <property type="match status" value="1"/>
</dbReference>
<dbReference type="Proteomes" id="UP000315577">
    <property type="component" value="Unassembled WGS sequence"/>
</dbReference>
<proteinExistence type="predicted"/>
<dbReference type="Pfam" id="PF13116">
    <property type="entry name" value="YhdP"/>
    <property type="match status" value="1"/>
</dbReference>